<comment type="caution">
    <text evidence="6">The sequence shown here is derived from an EMBL/GenBank/DDBJ whole genome shotgun (WGS) entry which is preliminary data.</text>
</comment>
<accession>A0AAD6UM57</accession>
<keyword evidence="7" id="KW-1185">Reference proteome</keyword>
<dbReference type="Proteomes" id="UP001219525">
    <property type="component" value="Unassembled WGS sequence"/>
</dbReference>
<evidence type="ECO:0000313" key="7">
    <source>
        <dbReference type="Proteomes" id="UP001219525"/>
    </source>
</evidence>
<dbReference type="InterPro" id="IPR051091">
    <property type="entry name" value="O-Glucosyltr/Glycosyltrsf_90"/>
</dbReference>
<keyword evidence="4" id="KW-1133">Transmembrane helix</keyword>
<evidence type="ECO:0000313" key="6">
    <source>
        <dbReference type="EMBL" id="KAJ7190414.1"/>
    </source>
</evidence>
<evidence type="ECO:0000259" key="5">
    <source>
        <dbReference type="SMART" id="SM00672"/>
    </source>
</evidence>
<dbReference type="PANTHER" id="PTHR12203">
    <property type="entry name" value="KDEL LYS-ASP-GLU-LEU CONTAINING - RELATED"/>
    <property type="match status" value="1"/>
</dbReference>
<organism evidence="6 7">
    <name type="scientific">Mycena pura</name>
    <dbReference type="NCBI Taxonomy" id="153505"/>
    <lineage>
        <taxon>Eukaryota</taxon>
        <taxon>Fungi</taxon>
        <taxon>Dikarya</taxon>
        <taxon>Basidiomycota</taxon>
        <taxon>Agaricomycotina</taxon>
        <taxon>Agaricomycetes</taxon>
        <taxon>Agaricomycetidae</taxon>
        <taxon>Agaricales</taxon>
        <taxon>Marasmiineae</taxon>
        <taxon>Mycenaceae</taxon>
        <taxon>Mycena</taxon>
    </lineage>
</organism>
<sequence length="581" mass="65856">MPILSLIGAPHVRLPGSEPKDSEHGVRTPLLASQFPRDAEVGEKYQRGARRHRCLLVTVLGILMMATAGSFLVQQHMAVERITSGTLAKPAPSTETSETQPPDAAPPSVPDSSAQPERPHAAAVRRELDALFAHQSRTLAQAEARYTLKTRRAPPRNFAHWFRFARENRCLVDEYDQIHRDFAPFYQLAQHDPHFFQRMIDLGSAKMLKDPKGMTTIGVRNGELHMPEYASTAYDGENEWPRTLGRFAQYLPDMDVMLNGRDEPRVLFNYRAQGMKAKATQLTDPAPFELAPHPTAELFNAREGCVIPTDKAEGFWESANDDVAFLLSSSSSDFTVDLYPLLSMTKISPCFSDILFPGQYFYSESGWSGKYAYPDNVSWEDKKSILYWRGTSNGGHIYGQNFRHFPRFKLVELAQNHSDMIDARMTAFWGPHCTEDCNGDPIVEEYDIHGPGDAREAVYEYKYLLDVDGNTFSGRFLGLLRSGSLVFKSTVFDEYFNAWVRPYEHYVPVRPDLSDLVERVAWAEAHPEEARLIQERGRQVAERVITDAQNDCYFFAVLLEWAQLQEYARLAGSNTTSAMDR</sequence>
<dbReference type="SMART" id="SM00672">
    <property type="entry name" value="CAP10"/>
    <property type="match status" value="1"/>
</dbReference>
<dbReference type="AlphaFoldDB" id="A0AAD6UM57"/>
<protein>
    <submittedName>
        <fullName evidence="6">Glycosyl transferase family 90-domain-containing protein</fullName>
    </submittedName>
</protein>
<dbReference type="GO" id="GO:0016740">
    <property type="term" value="F:transferase activity"/>
    <property type="evidence" value="ECO:0007669"/>
    <property type="project" value="UniProtKB-KW"/>
</dbReference>
<feature type="transmembrane region" description="Helical" evidence="4">
    <location>
        <begin position="54"/>
        <end position="73"/>
    </location>
</feature>
<evidence type="ECO:0000256" key="3">
    <source>
        <dbReference type="SAM" id="MobiDB-lite"/>
    </source>
</evidence>
<gene>
    <name evidence="6" type="ORF">GGX14DRAFT_579869</name>
</gene>
<keyword evidence="4" id="KW-0472">Membrane</keyword>
<dbReference type="InterPro" id="IPR006598">
    <property type="entry name" value="CAP10"/>
</dbReference>
<reference evidence="6" key="1">
    <citation type="submission" date="2023-03" db="EMBL/GenBank/DDBJ databases">
        <title>Massive genome expansion in bonnet fungi (Mycena s.s.) driven by repeated elements and novel gene families across ecological guilds.</title>
        <authorList>
            <consortium name="Lawrence Berkeley National Laboratory"/>
            <person name="Harder C.B."/>
            <person name="Miyauchi S."/>
            <person name="Viragh M."/>
            <person name="Kuo A."/>
            <person name="Thoen E."/>
            <person name="Andreopoulos B."/>
            <person name="Lu D."/>
            <person name="Skrede I."/>
            <person name="Drula E."/>
            <person name="Henrissat B."/>
            <person name="Morin E."/>
            <person name="Kohler A."/>
            <person name="Barry K."/>
            <person name="LaButti K."/>
            <person name="Morin E."/>
            <person name="Salamov A."/>
            <person name="Lipzen A."/>
            <person name="Mereny Z."/>
            <person name="Hegedus B."/>
            <person name="Baldrian P."/>
            <person name="Stursova M."/>
            <person name="Weitz H."/>
            <person name="Taylor A."/>
            <person name="Grigoriev I.V."/>
            <person name="Nagy L.G."/>
            <person name="Martin F."/>
            <person name="Kauserud H."/>
        </authorList>
    </citation>
    <scope>NUCLEOTIDE SEQUENCE</scope>
    <source>
        <strain evidence="6">9144</strain>
    </source>
</reference>
<dbReference type="Pfam" id="PF05686">
    <property type="entry name" value="Glyco_transf_90"/>
    <property type="match status" value="1"/>
</dbReference>
<proteinExistence type="inferred from homology"/>
<evidence type="ECO:0000256" key="2">
    <source>
        <dbReference type="ARBA" id="ARBA00022679"/>
    </source>
</evidence>
<feature type="region of interest" description="Disordered" evidence="3">
    <location>
        <begin position="86"/>
        <end position="120"/>
    </location>
</feature>
<keyword evidence="4" id="KW-0812">Transmembrane</keyword>
<comment type="similarity">
    <text evidence="1">Belongs to the glycosyltransferase 90 family.</text>
</comment>
<evidence type="ECO:0000256" key="4">
    <source>
        <dbReference type="SAM" id="Phobius"/>
    </source>
</evidence>
<feature type="domain" description="Glycosyl transferase CAP10" evidence="5">
    <location>
        <begin position="319"/>
        <end position="568"/>
    </location>
</feature>
<name>A0AAD6UM57_9AGAR</name>
<dbReference type="EMBL" id="JARJCW010000150">
    <property type="protein sequence ID" value="KAJ7190414.1"/>
    <property type="molecule type" value="Genomic_DNA"/>
</dbReference>
<keyword evidence="2 6" id="KW-0808">Transferase</keyword>
<dbReference type="PANTHER" id="PTHR12203:SF35">
    <property type="entry name" value="PROTEIN O-GLUCOSYLTRANSFERASE 1"/>
    <property type="match status" value="1"/>
</dbReference>
<evidence type="ECO:0000256" key="1">
    <source>
        <dbReference type="ARBA" id="ARBA00010118"/>
    </source>
</evidence>